<dbReference type="PANTHER" id="PTHR35046">
    <property type="entry name" value="ZINC KNUCKLE (CCHC-TYPE) FAMILY PROTEIN"/>
    <property type="match status" value="1"/>
</dbReference>
<reference evidence="2" key="1">
    <citation type="submission" date="2018-05" db="EMBL/GenBank/DDBJ databases">
        <title>Draft genome of Mucuna pruriens seed.</title>
        <authorList>
            <person name="Nnadi N.E."/>
            <person name="Vos R."/>
            <person name="Hasami M.H."/>
            <person name="Devisetty U.K."/>
            <person name="Aguiy J.C."/>
        </authorList>
    </citation>
    <scope>NUCLEOTIDE SEQUENCE [LARGE SCALE GENOMIC DNA]</scope>
    <source>
        <strain evidence="2">JCA_2017</strain>
    </source>
</reference>
<gene>
    <name evidence="2" type="ORF">CR513_12037</name>
</gene>
<protein>
    <recommendedName>
        <fullName evidence="1">Retrotransposon gag domain-containing protein</fullName>
    </recommendedName>
</protein>
<dbReference type="EMBL" id="QJKJ01002109">
    <property type="protein sequence ID" value="RDY04268.1"/>
    <property type="molecule type" value="Genomic_DNA"/>
</dbReference>
<organism evidence="2 3">
    <name type="scientific">Mucuna pruriens</name>
    <name type="common">Velvet bean</name>
    <name type="synonym">Dolichos pruriens</name>
    <dbReference type="NCBI Taxonomy" id="157652"/>
    <lineage>
        <taxon>Eukaryota</taxon>
        <taxon>Viridiplantae</taxon>
        <taxon>Streptophyta</taxon>
        <taxon>Embryophyta</taxon>
        <taxon>Tracheophyta</taxon>
        <taxon>Spermatophyta</taxon>
        <taxon>Magnoliopsida</taxon>
        <taxon>eudicotyledons</taxon>
        <taxon>Gunneridae</taxon>
        <taxon>Pentapetalae</taxon>
        <taxon>rosids</taxon>
        <taxon>fabids</taxon>
        <taxon>Fabales</taxon>
        <taxon>Fabaceae</taxon>
        <taxon>Papilionoideae</taxon>
        <taxon>50 kb inversion clade</taxon>
        <taxon>NPAAA clade</taxon>
        <taxon>indigoferoid/millettioid clade</taxon>
        <taxon>Phaseoleae</taxon>
        <taxon>Mucuna</taxon>
    </lineage>
</organism>
<feature type="non-terminal residue" evidence="2">
    <location>
        <position position="1"/>
    </location>
</feature>
<dbReference type="AlphaFoldDB" id="A0A371HN87"/>
<feature type="domain" description="Retrotransposon gag" evidence="1">
    <location>
        <begin position="110"/>
        <end position="156"/>
    </location>
</feature>
<dbReference type="OrthoDB" id="1934635at2759"/>
<keyword evidence="3" id="KW-1185">Reference proteome</keyword>
<dbReference type="PANTHER" id="PTHR35046:SF9">
    <property type="entry name" value="RNA-DIRECTED DNA POLYMERASE"/>
    <property type="match status" value="1"/>
</dbReference>
<evidence type="ECO:0000313" key="3">
    <source>
        <dbReference type="Proteomes" id="UP000257109"/>
    </source>
</evidence>
<evidence type="ECO:0000313" key="2">
    <source>
        <dbReference type="EMBL" id="RDY04268.1"/>
    </source>
</evidence>
<evidence type="ECO:0000259" key="1">
    <source>
        <dbReference type="Pfam" id="PF03732"/>
    </source>
</evidence>
<dbReference type="Proteomes" id="UP000257109">
    <property type="component" value="Unassembled WGS sequence"/>
</dbReference>
<comment type="caution">
    <text evidence="2">The sequence shown here is derived from an EMBL/GenBank/DDBJ whole genome shotgun (WGS) entry which is preliminary data.</text>
</comment>
<name>A0A371HN87_MUCPR</name>
<dbReference type="Pfam" id="PF03732">
    <property type="entry name" value="Retrotrans_gag"/>
    <property type="match status" value="1"/>
</dbReference>
<sequence length="166" mass="19789">MQALTSHLEKLFDRKLEETHKRMDQMRNQIVINKLLQTTQGEINNPTKEMKANLRRRRIMKKNNQEGEGLIQMIKGDIEIEERMILEELKLKSIHLKAKDQMQKEMARYGECHLQHLSQGSKSVDDYHKEIEMTMIRVNILEDQEVTMTRFLNRLNHDIIGVVEMY</sequence>
<proteinExistence type="predicted"/>
<dbReference type="InterPro" id="IPR005162">
    <property type="entry name" value="Retrotrans_gag_dom"/>
</dbReference>
<accession>A0A371HN87</accession>